<evidence type="ECO:0000256" key="5">
    <source>
        <dbReference type="ARBA" id="ARBA00022553"/>
    </source>
</evidence>
<name>A0A498R711_9FIRM</name>
<dbReference type="OrthoDB" id="9809348at2"/>
<keyword evidence="12" id="KW-0902">Two-component regulatory system</keyword>
<keyword evidence="8" id="KW-0547">Nucleotide-binding</keyword>
<feature type="domain" description="Histidine kinase/HSP90-like ATPase" evidence="15">
    <location>
        <begin position="454"/>
        <end position="557"/>
    </location>
</feature>
<dbReference type="SUPFAM" id="SSF55874">
    <property type="entry name" value="ATPase domain of HSP90 chaperone/DNA topoisomerase II/histidine kinase"/>
    <property type="match status" value="1"/>
</dbReference>
<dbReference type="GO" id="GO:0005886">
    <property type="term" value="C:plasma membrane"/>
    <property type="evidence" value="ECO:0007669"/>
    <property type="project" value="UniProtKB-SubCell"/>
</dbReference>
<proteinExistence type="predicted"/>
<organism evidence="16 17">
    <name type="scientific">Lucifera butyrica</name>
    <dbReference type="NCBI Taxonomy" id="1351585"/>
    <lineage>
        <taxon>Bacteria</taxon>
        <taxon>Bacillati</taxon>
        <taxon>Bacillota</taxon>
        <taxon>Negativicutes</taxon>
        <taxon>Veillonellales</taxon>
        <taxon>Veillonellaceae</taxon>
        <taxon>Lucifera</taxon>
    </lineage>
</organism>
<dbReference type="InterPro" id="IPR004358">
    <property type="entry name" value="Sig_transdc_His_kin-like_C"/>
</dbReference>
<evidence type="ECO:0000256" key="10">
    <source>
        <dbReference type="ARBA" id="ARBA00022840"/>
    </source>
</evidence>
<keyword evidence="5" id="KW-0597">Phosphoprotein</keyword>
<dbReference type="InterPro" id="IPR011620">
    <property type="entry name" value="Sig_transdc_His_kinase_LytS_TM"/>
</dbReference>
<dbReference type="Pfam" id="PF07694">
    <property type="entry name" value="5TM-5TMR_LYT"/>
    <property type="match status" value="1"/>
</dbReference>
<dbReference type="PANTHER" id="PTHR34220">
    <property type="entry name" value="SENSOR HISTIDINE KINASE YPDA"/>
    <property type="match status" value="1"/>
</dbReference>
<protein>
    <recommendedName>
        <fullName evidence="3">histidine kinase</fullName>
        <ecNumber evidence="3">2.7.13.3</ecNumber>
    </recommendedName>
</protein>
<feature type="transmembrane region" description="Helical" evidence="14">
    <location>
        <begin position="99"/>
        <end position="122"/>
    </location>
</feature>
<dbReference type="AlphaFoldDB" id="A0A498R711"/>
<keyword evidence="9 16" id="KW-0418">Kinase</keyword>
<comment type="subcellular location">
    <subcellularLocation>
        <location evidence="2">Cell membrane</location>
        <topology evidence="2">Multi-pass membrane protein</topology>
    </subcellularLocation>
</comment>
<keyword evidence="10" id="KW-0067">ATP-binding</keyword>
<dbReference type="InterPro" id="IPR029016">
    <property type="entry name" value="GAF-like_dom_sf"/>
</dbReference>
<dbReference type="PANTHER" id="PTHR34220:SF7">
    <property type="entry name" value="SENSOR HISTIDINE KINASE YPDA"/>
    <property type="match status" value="1"/>
</dbReference>
<keyword evidence="11 14" id="KW-1133">Transmembrane helix</keyword>
<feature type="transmembrane region" description="Helical" evidence="14">
    <location>
        <begin position="73"/>
        <end position="93"/>
    </location>
</feature>
<dbReference type="SUPFAM" id="SSF55781">
    <property type="entry name" value="GAF domain-like"/>
    <property type="match status" value="1"/>
</dbReference>
<gene>
    <name evidence="16" type="ORF">LUCI_1164</name>
</gene>
<dbReference type="Pfam" id="PF06580">
    <property type="entry name" value="His_kinase"/>
    <property type="match status" value="1"/>
</dbReference>
<evidence type="ECO:0000313" key="16">
    <source>
        <dbReference type="EMBL" id="VBB05953.1"/>
    </source>
</evidence>
<dbReference type="Gene3D" id="3.30.565.10">
    <property type="entry name" value="Histidine kinase-like ATPase, C-terminal domain"/>
    <property type="match status" value="1"/>
</dbReference>
<keyword evidence="17" id="KW-1185">Reference proteome</keyword>
<dbReference type="InterPro" id="IPR003594">
    <property type="entry name" value="HATPase_dom"/>
</dbReference>
<evidence type="ECO:0000256" key="13">
    <source>
        <dbReference type="ARBA" id="ARBA00023136"/>
    </source>
</evidence>
<accession>A0A498R711</accession>
<dbReference type="EMBL" id="UPPP01000060">
    <property type="protein sequence ID" value="VBB05953.1"/>
    <property type="molecule type" value="Genomic_DNA"/>
</dbReference>
<reference evidence="16 17" key="1">
    <citation type="submission" date="2018-06" db="EMBL/GenBank/DDBJ databases">
        <authorList>
            <person name="Strepis N."/>
        </authorList>
    </citation>
    <scope>NUCLEOTIDE SEQUENCE [LARGE SCALE GENOMIC DNA]</scope>
    <source>
        <strain evidence="16">LUCI</strain>
    </source>
</reference>
<evidence type="ECO:0000256" key="6">
    <source>
        <dbReference type="ARBA" id="ARBA00022679"/>
    </source>
</evidence>
<dbReference type="SMART" id="SM00387">
    <property type="entry name" value="HATPase_c"/>
    <property type="match status" value="1"/>
</dbReference>
<dbReference type="PRINTS" id="PR00344">
    <property type="entry name" value="BCTRLSENSOR"/>
</dbReference>
<comment type="catalytic activity">
    <reaction evidence="1">
        <text>ATP + protein L-histidine = ADP + protein N-phospho-L-histidine.</text>
        <dbReference type="EC" id="2.7.13.3"/>
    </reaction>
</comment>
<dbReference type="InterPro" id="IPR036890">
    <property type="entry name" value="HATPase_C_sf"/>
</dbReference>
<dbReference type="Gene3D" id="3.30.450.40">
    <property type="match status" value="1"/>
</dbReference>
<dbReference type="GO" id="GO:0071555">
    <property type="term" value="P:cell wall organization"/>
    <property type="evidence" value="ECO:0007669"/>
    <property type="project" value="InterPro"/>
</dbReference>
<evidence type="ECO:0000256" key="14">
    <source>
        <dbReference type="SAM" id="Phobius"/>
    </source>
</evidence>
<dbReference type="GO" id="GO:0005524">
    <property type="term" value="F:ATP binding"/>
    <property type="evidence" value="ECO:0007669"/>
    <property type="project" value="UniProtKB-KW"/>
</dbReference>
<dbReference type="EC" id="2.7.13.3" evidence="3"/>
<keyword evidence="13 14" id="KW-0472">Membrane</keyword>
<evidence type="ECO:0000256" key="8">
    <source>
        <dbReference type="ARBA" id="ARBA00022741"/>
    </source>
</evidence>
<evidence type="ECO:0000259" key="15">
    <source>
        <dbReference type="SMART" id="SM00387"/>
    </source>
</evidence>
<evidence type="ECO:0000256" key="1">
    <source>
        <dbReference type="ARBA" id="ARBA00000085"/>
    </source>
</evidence>
<dbReference type="Proteomes" id="UP000277811">
    <property type="component" value="Unassembled WGS sequence"/>
</dbReference>
<evidence type="ECO:0000256" key="12">
    <source>
        <dbReference type="ARBA" id="ARBA00023012"/>
    </source>
</evidence>
<evidence type="ECO:0000256" key="7">
    <source>
        <dbReference type="ARBA" id="ARBA00022692"/>
    </source>
</evidence>
<evidence type="ECO:0000256" key="9">
    <source>
        <dbReference type="ARBA" id="ARBA00022777"/>
    </source>
</evidence>
<keyword evidence="7 14" id="KW-0812">Transmembrane</keyword>
<evidence type="ECO:0000256" key="3">
    <source>
        <dbReference type="ARBA" id="ARBA00012438"/>
    </source>
</evidence>
<feature type="transmembrane region" description="Helical" evidence="14">
    <location>
        <begin position="42"/>
        <end position="61"/>
    </location>
</feature>
<dbReference type="GO" id="GO:0000155">
    <property type="term" value="F:phosphorelay sensor kinase activity"/>
    <property type="evidence" value="ECO:0007669"/>
    <property type="project" value="InterPro"/>
</dbReference>
<keyword evidence="4" id="KW-1003">Cell membrane</keyword>
<dbReference type="InterPro" id="IPR050640">
    <property type="entry name" value="Bact_2-comp_sensor_kinase"/>
</dbReference>
<keyword evidence="6" id="KW-0808">Transferase</keyword>
<sequence>MDFSLLGEMMQRLSVAATLAFVLSQTAVFRRIVNRQVTFGDRAVLAVLFGFIGIVGTYAGIPVDHALANSRVVGVMAAGLIGGRMMGVAAGLIAGGHRFLLGGFTAFSCALANVLEGLLGGFVRRWYPGRPIPWWLALGAGIAGETLQMAVILVTARPYDMALALVQKIAVPMIVTNSLGIAIFMLIIKTVMEAEQKIGAEQSQKALAIATQTLSYLRHGLTPQSAQAAARIILATHRYDAVAITDTEKVLAFIGNTTECCAKKRNMLSDATVKVLQSGNMLIAQIPQEIGCASWDCKLASVIIVPLKRAGLVTGTLKLYYVRPNAVKAVDREFAAGVAHLFSTQLELAEIDRQAKLASRAELKALYAQINPHFLFNTLNTISSLIRTKPDLARELLLKFSAIFRHVLHKTGRNITIAEELSQVEAYLSIEQARYGDKLAVREDISPGVEKYLIPSLTVQPLVENAIRHGLQPKEEGGCIFLRIVEREREIEISVKDNGVGMDLAVNHPLSGRNREGIGLVNVHERLRGQYGASWGLTLQSQRGKGTTVTMRLPKLLQEEGEDIA</sequence>
<evidence type="ECO:0000256" key="11">
    <source>
        <dbReference type="ARBA" id="ARBA00022989"/>
    </source>
</evidence>
<feature type="transmembrane region" description="Helical" evidence="14">
    <location>
        <begin position="134"/>
        <end position="157"/>
    </location>
</feature>
<evidence type="ECO:0000313" key="17">
    <source>
        <dbReference type="Proteomes" id="UP000277811"/>
    </source>
</evidence>
<evidence type="ECO:0000256" key="2">
    <source>
        <dbReference type="ARBA" id="ARBA00004651"/>
    </source>
</evidence>
<feature type="transmembrane region" description="Helical" evidence="14">
    <location>
        <begin position="169"/>
        <end position="188"/>
    </location>
</feature>
<evidence type="ECO:0000256" key="4">
    <source>
        <dbReference type="ARBA" id="ARBA00022475"/>
    </source>
</evidence>
<dbReference type="Pfam" id="PF02518">
    <property type="entry name" value="HATPase_c"/>
    <property type="match status" value="1"/>
</dbReference>
<dbReference type="InterPro" id="IPR010559">
    <property type="entry name" value="Sig_transdc_His_kin_internal"/>
</dbReference>
<dbReference type="RefSeq" id="WP_122626914.1">
    <property type="nucleotide sequence ID" value="NZ_UPPP01000060.1"/>
</dbReference>